<accession>T1A551</accession>
<evidence type="ECO:0000313" key="1">
    <source>
        <dbReference type="EMBL" id="EQD55771.1"/>
    </source>
</evidence>
<dbReference type="AlphaFoldDB" id="T1A551"/>
<feature type="non-terminal residue" evidence="1">
    <location>
        <position position="1"/>
    </location>
</feature>
<reference evidence="1" key="1">
    <citation type="submission" date="2013-08" db="EMBL/GenBank/DDBJ databases">
        <authorList>
            <person name="Mendez C."/>
            <person name="Richter M."/>
            <person name="Ferrer M."/>
            <person name="Sanchez J."/>
        </authorList>
    </citation>
    <scope>NUCLEOTIDE SEQUENCE</scope>
</reference>
<dbReference type="GO" id="GO:0004420">
    <property type="term" value="F:hydroxymethylglutaryl-CoA reductase (NADPH) activity"/>
    <property type="evidence" value="ECO:0007669"/>
    <property type="project" value="InterPro"/>
</dbReference>
<dbReference type="Gene3D" id="3.90.770.10">
    <property type="entry name" value="3-hydroxy-3-methylglutaryl-coenzyme A Reductase, Chain A, domain 2"/>
    <property type="match status" value="1"/>
</dbReference>
<dbReference type="PANTHER" id="PTHR10572:SF24">
    <property type="entry name" value="3-HYDROXY-3-METHYLGLUTARYL-COENZYME A REDUCTASE"/>
    <property type="match status" value="1"/>
</dbReference>
<reference evidence="1" key="2">
    <citation type="journal article" date="2014" name="ISME J.">
        <title>Microbial stratification in low pH oxic and suboxic macroscopic growths along an acid mine drainage.</title>
        <authorList>
            <person name="Mendez-Garcia C."/>
            <person name="Mesa V."/>
            <person name="Sprenger R.R."/>
            <person name="Richter M."/>
            <person name="Diez M.S."/>
            <person name="Solano J."/>
            <person name="Bargiela R."/>
            <person name="Golyshina O.V."/>
            <person name="Manteca A."/>
            <person name="Ramos J.L."/>
            <person name="Gallego J.R."/>
            <person name="Llorente I."/>
            <person name="Martins Dos Santos V.A."/>
            <person name="Jensen O.N."/>
            <person name="Pelaez A.I."/>
            <person name="Sanchez J."/>
            <person name="Ferrer M."/>
        </authorList>
    </citation>
    <scope>NUCLEOTIDE SEQUENCE</scope>
</reference>
<dbReference type="Pfam" id="PF00368">
    <property type="entry name" value="HMG-CoA_red"/>
    <property type="match status" value="1"/>
</dbReference>
<dbReference type="EMBL" id="AUZX01008489">
    <property type="protein sequence ID" value="EQD55771.1"/>
    <property type="molecule type" value="Genomic_DNA"/>
</dbReference>
<dbReference type="InterPro" id="IPR023074">
    <property type="entry name" value="HMG_CoA_Rdtase_cat_sf"/>
</dbReference>
<gene>
    <name evidence="1" type="ORF">B1A_11813</name>
</gene>
<comment type="caution">
    <text evidence="1">The sequence shown here is derived from an EMBL/GenBank/DDBJ whole genome shotgun (WGS) entry which is preliminary data.</text>
</comment>
<organism evidence="1">
    <name type="scientific">mine drainage metagenome</name>
    <dbReference type="NCBI Taxonomy" id="410659"/>
    <lineage>
        <taxon>unclassified sequences</taxon>
        <taxon>metagenomes</taxon>
        <taxon>ecological metagenomes</taxon>
    </lineage>
</organism>
<dbReference type="InterPro" id="IPR009029">
    <property type="entry name" value="HMG_CoA_Rdtase_sub-bd_dom_sf"/>
</dbReference>
<dbReference type="PROSITE" id="PS50065">
    <property type="entry name" value="HMG_COA_REDUCTASE_4"/>
    <property type="match status" value="1"/>
</dbReference>
<dbReference type="GO" id="GO:0015936">
    <property type="term" value="P:coenzyme A metabolic process"/>
    <property type="evidence" value="ECO:0007669"/>
    <property type="project" value="InterPro"/>
</dbReference>
<protein>
    <submittedName>
        <fullName evidence="1">Hydroxymethylglutaryl-CoA reductase, degradative</fullName>
    </submittedName>
</protein>
<proteinExistence type="predicted"/>
<feature type="non-terminal residue" evidence="1">
    <location>
        <position position="205"/>
    </location>
</feature>
<sequence>GRISHAEAIFGADMIGGARVVRRIVKASEMAKNDIFRAVTNNKGIMNGIDAVLIATMNDWRQAEANAHAYASISGSYTSLTSFTENDDGNIIGKINIPIAVGTVGGTTSTIPKAILSRKILGVENTKEFQSLLAAVGLAQNFAAVRALGDEGIQKGHMGLHSRNLAIAAGAKGEEIDKISELLKKDGKISMTKTKEILELLRKNS</sequence>
<dbReference type="InterPro" id="IPR002202">
    <property type="entry name" value="HMG_CoA_Rdtase"/>
</dbReference>
<dbReference type="SUPFAM" id="SSF56542">
    <property type="entry name" value="Substrate-binding domain of HMG-CoA reductase"/>
    <property type="match status" value="1"/>
</dbReference>
<dbReference type="Gene3D" id="1.10.8.660">
    <property type="match status" value="1"/>
</dbReference>
<name>T1A551_9ZZZZ</name>
<dbReference type="PANTHER" id="PTHR10572">
    <property type="entry name" value="3-HYDROXY-3-METHYLGLUTARYL-COENZYME A REDUCTASE"/>
    <property type="match status" value="1"/>
</dbReference>